<dbReference type="Pfam" id="PF00196">
    <property type="entry name" value="GerE"/>
    <property type="match status" value="1"/>
</dbReference>
<dbReference type="PANTHER" id="PTHR16305">
    <property type="entry name" value="TESTICULAR SOLUBLE ADENYLYL CYCLASE"/>
    <property type="match status" value="1"/>
</dbReference>
<dbReference type="InterPro" id="IPR041664">
    <property type="entry name" value="AAA_16"/>
</dbReference>
<dbReference type="Pfam" id="PF13191">
    <property type="entry name" value="AAA_16"/>
    <property type="match status" value="1"/>
</dbReference>
<keyword evidence="2" id="KW-0067">ATP-binding</keyword>
<dbReference type="InterPro" id="IPR011990">
    <property type="entry name" value="TPR-like_helical_dom_sf"/>
</dbReference>
<dbReference type="PANTHER" id="PTHR16305:SF35">
    <property type="entry name" value="TRANSCRIPTIONAL ACTIVATOR DOMAIN"/>
    <property type="match status" value="1"/>
</dbReference>
<evidence type="ECO:0000259" key="3">
    <source>
        <dbReference type="PROSITE" id="PS50043"/>
    </source>
</evidence>
<evidence type="ECO:0000256" key="1">
    <source>
        <dbReference type="ARBA" id="ARBA00022741"/>
    </source>
</evidence>
<comment type="caution">
    <text evidence="4">The sequence shown here is derived from an EMBL/GenBank/DDBJ whole genome shotgun (WGS) entry which is preliminary data.</text>
</comment>
<dbReference type="PRINTS" id="PR00038">
    <property type="entry name" value="HTHLUXR"/>
</dbReference>
<dbReference type="InterPro" id="IPR027417">
    <property type="entry name" value="P-loop_NTPase"/>
</dbReference>
<dbReference type="SMART" id="SM00421">
    <property type="entry name" value="HTH_LUXR"/>
    <property type="match status" value="1"/>
</dbReference>
<dbReference type="SUPFAM" id="SSF52540">
    <property type="entry name" value="P-loop containing nucleoside triphosphate hydrolases"/>
    <property type="match status" value="1"/>
</dbReference>
<dbReference type="Gene3D" id="1.25.40.10">
    <property type="entry name" value="Tetratricopeptide repeat domain"/>
    <property type="match status" value="1"/>
</dbReference>
<dbReference type="InterPro" id="IPR016032">
    <property type="entry name" value="Sig_transdc_resp-reg_C-effctor"/>
</dbReference>
<name>A0A7W7HUH9_9ACTN</name>
<dbReference type="SUPFAM" id="SSF46894">
    <property type="entry name" value="C-terminal effector domain of the bipartite response regulators"/>
    <property type="match status" value="1"/>
</dbReference>
<dbReference type="Proteomes" id="UP000578112">
    <property type="component" value="Unassembled WGS sequence"/>
</dbReference>
<feature type="domain" description="HTH luxR-type" evidence="3">
    <location>
        <begin position="831"/>
        <end position="896"/>
    </location>
</feature>
<dbReference type="AlphaFoldDB" id="A0A7W7HUH9"/>
<dbReference type="GO" id="GO:0005524">
    <property type="term" value="F:ATP binding"/>
    <property type="evidence" value="ECO:0007669"/>
    <property type="project" value="UniProtKB-KW"/>
</dbReference>
<keyword evidence="5" id="KW-1185">Reference proteome</keyword>
<dbReference type="RefSeq" id="WP_184991257.1">
    <property type="nucleotide sequence ID" value="NZ_BOMK01000013.1"/>
</dbReference>
<evidence type="ECO:0000256" key="2">
    <source>
        <dbReference type="ARBA" id="ARBA00022840"/>
    </source>
</evidence>
<dbReference type="PROSITE" id="PS50043">
    <property type="entry name" value="HTH_LUXR_2"/>
    <property type="match status" value="1"/>
</dbReference>
<accession>A0A7W7HUH9</accession>
<gene>
    <name evidence="4" type="ORF">BJ971_001620</name>
</gene>
<dbReference type="InterPro" id="IPR036388">
    <property type="entry name" value="WH-like_DNA-bd_sf"/>
</dbReference>
<proteinExistence type="predicted"/>
<protein>
    <submittedName>
        <fullName evidence="4">DNA-binding CsgD family transcriptional regulator</fullName>
    </submittedName>
</protein>
<dbReference type="GO" id="GO:0003677">
    <property type="term" value="F:DNA binding"/>
    <property type="evidence" value="ECO:0007669"/>
    <property type="project" value="UniProtKB-KW"/>
</dbReference>
<dbReference type="EMBL" id="JACHNH010000001">
    <property type="protein sequence ID" value="MBB4761064.1"/>
    <property type="molecule type" value="Genomic_DNA"/>
</dbReference>
<evidence type="ECO:0000313" key="4">
    <source>
        <dbReference type="EMBL" id="MBB4761064.1"/>
    </source>
</evidence>
<dbReference type="PROSITE" id="PS00622">
    <property type="entry name" value="HTH_LUXR_1"/>
    <property type="match status" value="1"/>
</dbReference>
<dbReference type="Gene3D" id="1.10.10.10">
    <property type="entry name" value="Winged helix-like DNA-binding domain superfamily/Winged helix DNA-binding domain"/>
    <property type="match status" value="1"/>
</dbReference>
<dbReference type="SMART" id="SM00028">
    <property type="entry name" value="TPR"/>
    <property type="match status" value="3"/>
</dbReference>
<dbReference type="GO" id="GO:0005737">
    <property type="term" value="C:cytoplasm"/>
    <property type="evidence" value="ECO:0007669"/>
    <property type="project" value="TreeGrafter"/>
</dbReference>
<reference evidence="4 5" key="1">
    <citation type="submission" date="2020-08" db="EMBL/GenBank/DDBJ databases">
        <title>Sequencing the genomes of 1000 actinobacteria strains.</title>
        <authorList>
            <person name="Klenk H.-P."/>
        </authorList>
    </citation>
    <scope>NUCLEOTIDE SEQUENCE [LARGE SCALE GENOMIC DNA]</scope>
    <source>
        <strain evidence="4 5">DSM 43149</strain>
    </source>
</reference>
<evidence type="ECO:0000313" key="5">
    <source>
        <dbReference type="Proteomes" id="UP000578112"/>
    </source>
</evidence>
<dbReference type="CDD" id="cd06170">
    <property type="entry name" value="LuxR_C_like"/>
    <property type="match status" value="1"/>
</dbReference>
<dbReference type="GO" id="GO:0006355">
    <property type="term" value="P:regulation of DNA-templated transcription"/>
    <property type="evidence" value="ECO:0007669"/>
    <property type="project" value="InterPro"/>
</dbReference>
<keyword evidence="4" id="KW-0238">DNA-binding</keyword>
<organism evidence="4 5">
    <name type="scientific">Actinoplanes digitatis</name>
    <dbReference type="NCBI Taxonomy" id="1868"/>
    <lineage>
        <taxon>Bacteria</taxon>
        <taxon>Bacillati</taxon>
        <taxon>Actinomycetota</taxon>
        <taxon>Actinomycetes</taxon>
        <taxon>Micromonosporales</taxon>
        <taxon>Micromonosporaceae</taxon>
        <taxon>Actinoplanes</taxon>
    </lineage>
</organism>
<sequence length="898" mass="94278">MGLVGRVPEVVALDRLRAAAVAGEGSAALLVGEAGIGKTTLVEEAVARAAAAGATVGTGRAVPDEGAPAYWPWLRLLEDAPGLSPELLTAPAAEGESPAALRFRVAQTTVRALREAGHLVLVLEDLHWADAPSLALLRLLCHELPGTRLMVIGTARPPFPPDALPGAEVLRLDPWEPAAVGAYLRAQAGPGVHGSWPAAMHRISGGNPLYVRELTRQLEREDRLRHPAADVGVPTELRRLVGRRTAQLGPACRELLGGAAALGAEIDVAVLRAAASDPAAVDDLLAEALDAGVLTDDPWRPALLRFAHELVRQARYDDLARAERIAWHRRLADALTAAGAAPADVARHRVRCAVDSGSRQAAVEASRAAAAAALDLAEAVRWYGQAVDLADDPADRLARATAAYADGRLDLAIADCVALLDVAERAGRPALAVDAALVVRGVAGPLAPALLLLCERALALAGRNPRVLAQYAFLLADSGDAGRAAEISIEAMTLAEESGLPGDLAAAVHARHQVIDPFERPGLVLELADRSCSLGRPDAELWGRTWRIDAYLMSGDNAAAEQETVRLGVLADRLGWPLARWHLLRARAARALLAGRFTEAGELAQQAREVGVRMQDDTAAQLYHAFASGLVLQTGDSGSYLSTAAAEWVPVALSLPVATAQLGRLAMDADASETVELCWQSLRPALADLAPDARRSYILITAGELAARLGDHDAARDCYERAVRYEHTYLNNTTSCYGATARSLGAIASALGEHEAAVGHLATAVTMDEGSPPFLAHARLGLARALVARAAPGDRGRARQLAAAAAAAARRLGMPAVAASAQALAEETAGVRAGPGALTAREREIAFLVAEGLANRAIAAKLVLSERTVETHVRNLLAKLGLSNRTQVASWVRTVSQR</sequence>
<dbReference type="GO" id="GO:0004016">
    <property type="term" value="F:adenylate cyclase activity"/>
    <property type="evidence" value="ECO:0007669"/>
    <property type="project" value="TreeGrafter"/>
</dbReference>
<dbReference type="InterPro" id="IPR000792">
    <property type="entry name" value="Tscrpt_reg_LuxR_C"/>
</dbReference>
<keyword evidence="1" id="KW-0547">Nucleotide-binding</keyword>
<dbReference type="SUPFAM" id="SSF48452">
    <property type="entry name" value="TPR-like"/>
    <property type="match status" value="1"/>
</dbReference>
<dbReference type="InterPro" id="IPR019734">
    <property type="entry name" value="TPR_rpt"/>
</dbReference>